<proteinExistence type="predicted"/>
<accession>A0ABP8H7B1</accession>
<keyword evidence="2" id="KW-1185">Reference proteome</keyword>
<name>A0ABP8H7B1_9BURK</name>
<dbReference type="Proteomes" id="UP001500975">
    <property type="component" value="Unassembled WGS sequence"/>
</dbReference>
<comment type="caution">
    <text evidence="1">The sequence shown here is derived from an EMBL/GenBank/DDBJ whole genome shotgun (WGS) entry which is preliminary data.</text>
</comment>
<sequence length="249" mass="27164">MFLASLLMAVGTAGHAACETGLAERMHAKLHADRALDHERAACQPWRGVNGRVIVVLPLPRSSSVPGFTQFDLDVLVVQLADNGNSERATIVSRLFESEALREYDVRIRAIKVDTSRYVLADGARAFGLRVLRQGASRLSPYSNETLSLYLPQGSKLAKVLDGVEVVLERGEWDANCAGSFETVRSNLSVARSTTHGYADLVLRQSHSETVSSAQGETCTTQERQSTFSSQTWRYDGSAYRAAKGSTPD</sequence>
<gene>
    <name evidence="1" type="ORF">GCM10023165_11620</name>
</gene>
<dbReference type="EMBL" id="BAABGJ010000009">
    <property type="protein sequence ID" value="GAA4335246.1"/>
    <property type="molecule type" value="Genomic_DNA"/>
</dbReference>
<organism evidence="1 2">
    <name type="scientific">Variovorax defluvii</name>
    <dbReference type="NCBI Taxonomy" id="913761"/>
    <lineage>
        <taxon>Bacteria</taxon>
        <taxon>Pseudomonadati</taxon>
        <taxon>Pseudomonadota</taxon>
        <taxon>Betaproteobacteria</taxon>
        <taxon>Burkholderiales</taxon>
        <taxon>Comamonadaceae</taxon>
        <taxon>Variovorax</taxon>
    </lineage>
</organism>
<protein>
    <recommendedName>
        <fullName evidence="3">Lipoprotein</fullName>
    </recommendedName>
</protein>
<reference evidence="2" key="1">
    <citation type="journal article" date="2019" name="Int. J. Syst. Evol. Microbiol.">
        <title>The Global Catalogue of Microorganisms (GCM) 10K type strain sequencing project: providing services to taxonomists for standard genome sequencing and annotation.</title>
        <authorList>
            <consortium name="The Broad Institute Genomics Platform"/>
            <consortium name="The Broad Institute Genome Sequencing Center for Infectious Disease"/>
            <person name="Wu L."/>
            <person name="Ma J."/>
        </authorList>
    </citation>
    <scope>NUCLEOTIDE SEQUENCE [LARGE SCALE GENOMIC DNA]</scope>
    <source>
        <strain evidence="2">JCM 17804</strain>
    </source>
</reference>
<evidence type="ECO:0008006" key="3">
    <source>
        <dbReference type="Google" id="ProtNLM"/>
    </source>
</evidence>
<evidence type="ECO:0000313" key="1">
    <source>
        <dbReference type="EMBL" id="GAA4335246.1"/>
    </source>
</evidence>
<evidence type="ECO:0000313" key="2">
    <source>
        <dbReference type="Proteomes" id="UP001500975"/>
    </source>
</evidence>